<reference evidence="2" key="1">
    <citation type="submission" date="2020-11" db="EMBL/GenBank/DDBJ databases">
        <title>Adaptations for nitrogen fixation in a non-lichenized fungal sporocarp promotes dispersal by wood-feeding termites.</title>
        <authorList>
            <consortium name="DOE Joint Genome Institute"/>
            <person name="Koch R.A."/>
            <person name="Yoon G."/>
            <person name="Arayal U."/>
            <person name="Lail K."/>
            <person name="Amirebrahimi M."/>
            <person name="Labutti K."/>
            <person name="Lipzen A."/>
            <person name="Riley R."/>
            <person name="Barry K."/>
            <person name="Henrissat B."/>
            <person name="Grigoriev I.V."/>
            <person name="Herr J.R."/>
            <person name="Aime M.C."/>
        </authorList>
    </citation>
    <scope>NUCLEOTIDE SEQUENCE</scope>
    <source>
        <strain evidence="2">MCA 3950</strain>
    </source>
</reference>
<comment type="caution">
    <text evidence="2">The sequence shown here is derived from an EMBL/GenBank/DDBJ whole genome shotgun (WGS) entry which is preliminary data.</text>
</comment>
<dbReference type="Proteomes" id="UP000812287">
    <property type="component" value="Unassembled WGS sequence"/>
</dbReference>
<dbReference type="AlphaFoldDB" id="A0A9P7W6S1"/>
<dbReference type="RefSeq" id="XP_043046673.1">
    <property type="nucleotide sequence ID" value="XM_043190781.1"/>
</dbReference>
<dbReference type="EMBL" id="MU250523">
    <property type="protein sequence ID" value="KAG7453173.1"/>
    <property type="molecule type" value="Genomic_DNA"/>
</dbReference>
<protein>
    <submittedName>
        <fullName evidence="2">Uncharacterized protein</fullName>
    </submittedName>
</protein>
<accession>A0A9P7W6S1</accession>
<evidence type="ECO:0000256" key="1">
    <source>
        <dbReference type="SAM" id="MobiDB-lite"/>
    </source>
</evidence>
<feature type="region of interest" description="Disordered" evidence="1">
    <location>
        <begin position="21"/>
        <end position="59"/>
    </location>
</feature>
<dbReference type="GeneID" id="66113078"/>
<sequence length="181" mass="20767">MTSKAFETLISTTLLSQSGRINGLPFSPVSPPSTSAHPRPSEIIRRRERPKEPEPYQTLLPSPVAQGILASLRHDPHRNVGYTEIHQFTERDKAVKVVHDFADRELRSFQKLLLTLCSILDRLDDAIKFWRALQTRKGQTSVGVEERHLIRKDYNHRSVDLALIRVKTGQVCNFGRFRPFD</sequence>
<feature type="compositionally biased region" description="Basic and acidic residues" evidence="1">
    <location>
        <begin position="39"/>
        <end position="54"/>
    </location>
</feature>
<proteinExistence type="predicted"/>
<evidence type="ECO:0000313" key="2">
    <source>
        <dbReference type="EMBL" id="KAG7453173.1"/>
    </source>
</evidence>
<keyword evidence="3" id="KW-1185">Reference proteome</keyword>
<organism evidence="2 3">
    <name type="scientific">Guyanagaster necrorhizus</name>
    <dbReference type="NCBI Taxonomy" id="856835"/>
    <lineage>
        <taxon>Eukaryota</taxon>
        <taxon>Fungi</taxon>
        <taxon>Dikarya</taxon>
        <taxon>Basidiomycota</taxon>
        <taxon>Agaricomycotina</taxon>
        <taxon>Agaricomycetes</taxon>
        <taxon>Agaricomycetidae</taxon>
        <taxon>Agaricales</taxon>
        <taxon>Marasmiineae</taxon>
        <taxon>Physalacriaceae</taxon>
        <taxon>Guyanagaster</taxon>
    </lineage>
</organism>
<evidence type="ECO:0000313" key="3">
    <source>
        <dbReference type="Proteomes" id="UP000812287"/>
    </source>
</evidence>
<name>A0A9P7W6S1_9AGAR</name>
<gene>
    <name evidence="2" type="ORF">BT62DRAFT_999208</name>
</gene>